<name>A0A0B6ZVP1_9EUPU</name>
<evidence type="ECO:0000256" key="9">
    <source>
        <dbReference type="SAM" id="MobiDB-lite"/>
    </source>
</evidence>
<keyword evidence="6" id="KW-0560">Oxidoreductase</keyword>
<reference evidence="11" key="1">
    <citation type="submission" date="2014-12" db="EMBL/GenBank/DDBJ databases">
        <title>Insight into the proteome of Arion vulgaris.</title>
        <authorList>
            <person name="Aradska J."/>
            <person name="Bulat T."/>
            <person name="Smidak R."/>
            <person name="Sarate P."/>
            <person name="Gangsoo J."/>
            <person name="Sialana F."/>
            <person name="Bilban M."/>
            <person name="Lubec G."/>
        </authorList>
    </citation>
    <scope>NUCLEOTIDE SEQUENCE</scope>
    <source>
        <tissue evidence="11">Skin</tissue>
    </source>
</reference>
<dbReference type="PANTHER" id="PTHR46030">
    <property type="entry name" value="ALPHA-KETOGLUTARATE-DEPENDENT DIOXYGENASE ALKB HOMOLOG 6"/>
    <property type="match status" value="1"/>
</dbReference>
<dbReference type="InterPro" id="IPR037151">
    <property type="entry name" value="AlkB-like_sf"/>
</dbReference>
<sequence length="270" mass="30733">YVGFRKSLFDLLKNAHKAPPTIFYVPNFISKDEEELLLNKVYSAPKPKWTQLSHRKLQNWGGLPHPKGMVAEDLPPWLQTCAERISKLHVFEGRTPNHVLVNEYLPGQGIMPHEDGSLFYPTVSTISLGSHTVLDFYYHIQDQTSHQTISNDDNSNTSKGHYKEEHTTSSECMETKPQDSSENSHSSLEDRYFLSILLEPRSLVLVCDDMYKSHLHGIAERTVDEVSDKIANLSAISATKGDILERKTRVSLTIRYVPKILKAKLLFGKR</sequence>
<keyword evidence="5" id="KW-0223">Dioxygenase</keyword>
<dbReference type="InterPro" id="IPR027450">
    <property type="entry name" value="AlkB-like"/>
</dbReference>
<evidence type="ECO:0000256" key="1">
    <source>
        <dbReference type="ARBA" id="ARBA00001954"/>
    </source>
</evidence>
<dbReference type="GO" id="GO:0046872">
    <property type="term" value="F:metal ion binding"/>
    <property type="evidence" value="ECO:0007669"/>
    <property type="project" value="UniProtKB-KW"/>
</dbReference>
<evidence type="ECO:0000256" key="5">
    <source>
        <dbReference type="ARBA" id="ARBA00022964"/>
    </source>
</evidence>
<accession>A0A0B6ZVP1</accession>
<protein>
    <recommendedName>
        <fullName evidence="10">Fe2OG dioxygenase domain-containing protein</fullName>
    </recommendedName>
</protein>
<evidence type="ECO:0000256" key="3">
    <source>
        <dbReference type="ARBA" id="ARBA00007879"/>
    </source>
</evidence>
<feature type="non-terminal residue" evidence="11">
    <location>
        <position position="1"/>
    </location>
</feature>
<feature type="region of interest" description="Disordered" evidence="9">
    <location>
        <begin position="145"/>
        <end position="185"/>
    </location>
</feature>
<feature type="domain" description="Fe2OG dioxygenase" evidence="10">
    <location>
        <begin position="95"/>
        <end position="258"/>
    </location>
</feature>
<evidence type="ECO:0000256" key="4">
    <source>
        <dbReference type="ARBA" id="ARBA00022723"/>
    </source>
</evidence>
<gene>
    <name evidence="11" type="primary">ORF80138</name>
</gene>
<organism evidence="11">
    <name type="scientific">Arion vulgaris</name>
    <dbReference type="NCBI Taxonomy" id="1028688"/>
    <lineage>
        <taxon>Eukaryota</taxon>
        <taxon>Metazoa</taxon>
        <taxon>Spiralia</taxon>
        <taxon>Lophotrochozoa</taxon>
        <taxon>Mollusca</taxon>
        <taxon>Gastropoda</taxon>
        <taxon>Heterobranchia</taxon>
        <taxon>Euthyneura</taxon>
        <taxon>Panpulmonata</taxon>
        <taxon>Eupulmonata</taxon>
        <taxon>Stylommatophora</taxon>
        <taxon>Helicina</taxon>
        <taxon>Arionoidea</taxon>
        <taxon>Arionidae</taxon>
        <taxon>Arion</taxon>
    </lineage>
</organism>
<dbReference type="PROSITE" id="PS51471">
    <property type="entry name" value="FE2OG_OXY"/>
    <property type="match status" value="1"/>
</dbReference>
<dbReference type="InterPro" id="IPR005123">
    <property type="entry name" value="Oxoglu/Fe-dep_dioxygenase_dom"/>
</dbReference>
<dbReference type="Gene3D" id="2.60.120.590">
    <property type="entry name" value="Alpha-ketoglutarate-dependent dioxygenase AlkB-like"/>
    <property type="match status" value="1"/>
</dbReference>
<dbReference type="GO" id="GO:0051213">
    <property type="term" value="F:dioxygenase activity"/>
    <property type="evidence" value="ECO:0007669"/>
    <property type="project" value="UniProtKB-KW"/>
</dbReference>
<dbReference type="PANTHER" id="PTHR46030:SF1">
    <property type="entry name" value="ALPHA-KETOGLUTARATE-DEPENDENT DIOXYGENASE ALKB HOMOLOG 6"/>
    <property type="match status" value="1"/>
</dbReference>
<keyword evidence="8" id="KW-0539">Nucleus</keyword>
<dbReference type="InterPro" id="IPR032862">
    <property type="entry name" value="ALKBH6"/>
</dbReference>
<evidence type="ECO:0000256" key="6">
    <source>
        <dbReference type="ARBA" id="ARBA00023002"/>
    </source>
</evidence>
<dbReference type="EMBL" id="HACG01025011">
    <property type="protein sequence ID" value="CEK71876.1"/>
    <property type="molecule type" value="Transcribed_RNA"/>
</dbReference>
<dbReference type="Pfam" id="PF13532">
    <property type="entry name" value="2OG-FeII_Oxy_2"/>
    <property type="match status" value="1"/>
</dbReference>
<dbReference type="SUPFAM" id="SSF51197">
    <property type="entry name" value="Clavaminate synthase-like"/>
    <property type="match status" value="1"/>
</dbReference>
<evidence type="ECO:0000256" key="7">
    <source>
        <dbReference type="ARBA" id="ARBA00023004"/>
    </source>
</evidence>
<comment type="similarity">
    <text evidence="3">Belongs to the alkB family.</text>
</comment>
<evidence type="ECO:0000259" key="10">
    <source>
        <dbReference type="PROSITE" id="PS51471"/>
    </source>
</evidence>
<keyword evidence="4" id="KW-0479">Metal-binding</keyword>
<feature type="compositionally biased region" description="Basic and acidic residues" evidence="9">
    <location>
        <begin position="161"/>
        <end position="179"/>
    </location>
</feature>
<keyword evidence="7" id="KW-0408">Iron</keyword>
<proteinExistence type="inferred from homology"/>
<dbReference type="AlphaFoldDB" id="A0A0B6ZVP1"/>
<evidence type="ECO:0000256" key="2">
    <source>
        <dbReference type="ARBA" id="ARBA00004123"/>
    </source>
</evidence>
<comment type="cofactor">
    <cofactor evidence="1">
        <name>Fe(2+)</name>
        <dbReference type="ChEBI" id="CHEBI:29033"/>
    </cofactor>
</comment>
<dbReference type="GO" id="GO:0005634">
    <property type="term" value="C:nucleus"/>
    <property type="evidence" value="ECO:0007669"/>
    <property type="project" value="UniProtKB-SubCell"/>
</dbReference>
<evidence type="ECO:0000256" key="8">
    <source>
        <dbReference type="ARBA" id="ARBA00023242"/>
    </source>
</evidence>
<comment type="subcellular location">
    <subcellularLocation>
        <location evidence="2">Nucleus</location>
    </subcellularLocation>
</comment>
<evidence type="ECO:0000313" key="11">
    <source>
        <dbReference type="EMBL" id="CEK71876.1"/>
    </source>
</evidence>
<feature type="compositionally biased region" description="Polar residues" evidence="9">
    <location>
        <begin position="145"/>
        <end position="159"/>
    </location>
</feature>